<proteinExistence type="predicted"/>
<sequence>MIEVDFLPPVFHIPFFTSSNSLGEASKKKVIDRIKIRIEIKKTLYVYTPQAHGGAHLPPKPFETLGSKLVCNSKLCAVKLPYNLFGRSRGRFLVANDGYTFESGSHHSTAEASSASIYFRLRGSDLERSTPIVYGSRGANDRSINVTIISRTDGLACS</sequence>
<reference evidence="1 2" key="1">
    <citation type="journal article" date="2019" name="Commun. Biol.">
        <title>The bagworm genome reveals a unique fibroin gene that provides high tensile strength.</title>
        <authorList>
            <person name="Kono N."/>
            <person name="Nakamura H."/>
            <person name="Ohtoshi R."/>
            <person name="Tomita M."/>
            <person name="Numata K."/>
            <person name="Arakawa K."/>
        </authorList>
    </citation>
    <scope>NUCLEOTIDE SEQUENCE [LARGE SCALE GENOMIC DNA]</scope>
</reference>
<organism evidence="1 2">
    <name type="scientific">Eumeta variegata</name>
    <name type="common">Bagworm moth</name>
    <name type="synonym">Eumeta japonica</name>
    <dbReference type="NCBI Taxonomy" id="151549"/>
    <lineage>
        <taxon>Eukaryota</taxon>
        <taxon>Metazoa</taxon>
        <taxon>Ecdysozoa</taxon>
        <taxon>Arthropoda</taxon>
        <taxon>Hexapoda</taxon>
        <taxon>Insecta</taxon>
        <taxon>Pterygota</taxon>
        <taxon>Neoptera</taxon>
        <taxon>Endopterygota</taxon>
        <taxon>Lepidoptera</taxon>
        <taxon>Glossata</taxon>
        <taxon>Ditrysia</taxon>
        <taxon>Tineoidea</taxon>
        <taxon>Psychidae</taxon>
        <taxon>Oiketicinae</taxon>
        <taxon>Eumeta</taxon>
    </lineage>
</organism>
<comment type="caution">
    <text evidence="1">The sequence shown here is derived from an EMBL/GenBank/DDBJ whole genome shotgun (WGS) entry which is preliminary data.</text>
</comment>
<keyword evidence="2" id="KW-1185">Reference proteome</keyword>
<evidence type="ECO:0000313" key="2">
    <source>
        <dbReference type="Proteomes" id="UP000299102"/>
    </source>
</evidence>
<dbReference type="AlphaFoldDB" id="A0A4C1SFN6"/>
<protein>
    <submittedName>
        <fullName evidence="1">Uncharacterized protein</fullName>
    </submittedName>
</protein>
<evidence type="ECO:0000313" key="1">
    <source>
        <dbReference type="EMBL" id="GBP00696.1"/>
    </source>
</evidence>
<accession>A0A4C1SFN6</accession>
<dbReference type="EMBL" id="BGZK01000006">
    <property type="protein sequence ID" value="GBP00696.1"/>
    <property type="molecule type" value="Genomic_DNA"/>
</dbReference>
<dbReference type="Proteomes" id="UP000299102">
    <property type="component" value="Unassembled WGS sequence"/>
</dbReference>
<gene>
    <name evidence="1" type="ORF">EVAR_76944_1</name>
</gene>
<name>A0A4C1SFN6_EUMVA</name>